<comment type="caution">
    <text evidence="2">The sequence shown here is derived from an EMBL/GenBank/DDBJ whole genome shotgun (WGS) entry which is preliminary data.</text>
</comment>
<dbReference type="EMBL" id="BGZK01001493">
    <property type="protein sequence ID" value="GBP81037.1"/>
    <property type="molecule type" value="Genomic_DNA"/>
</dbReference>
<accession>A0A4C1Z341</accession>
<evidence type="ECO:0000256" key="1">
    <source>
        <dbReference type="SAM" id="MobiDB-lite"/>
    </source>
</evidence>
<feature type="compositionally biased region" description="Polar residues" evidence="1">
    <location>
        <begin position="101"/>
        <end position="111"/>
    </location>
</feature>
<reference evidence="2 3" key="1">
    <citation type="journal article" date="2019" name="Commun. Biol.">
        <title>The bagworm genome reveals a unique fibroin gene that provides high tensile strength.</title>
        <authorList>
            <person name="Kono N."/>
            <person name="Nakamura H."/>
            <person name="Ohtoshi R."/>
            <person name="Tomita M."/>
            <person name="Numata K."/>
            <person name="Arakawa K."/>
        </authorList>
    </citation>
    <scope>NUCLEOTIDE SEQUENCE [LARGE SCALE GENOMIC DNA]</scope>
</reference>
<dbReference type="AlphaFoldDB" id="A0A4C1Z341"/>
<name>A0A4C1Z341_EUMVA</name>
<proteinExistence type="predicted"/>
<keyword evidence="3" id="KW-1185">Reference proteome</keyword>
<feature type="region of interest" description="Disordered" evidence="1">
    <location>
        <begin position="88"/>
        <end position="124"/>
    </location>
</feature>
<protein>
    <submittedName>
        <fullName evidence="2">Uncharacterized protein</fullName>
    </submittedName>
</protein>
<organism evidence="2 3">
    <name type="scientific">Eumeta variegata</name>
    <name type="common">Bagworm moth</name>
    <name type="synonym">Eumeta japonica</name>
    <dbReference type="NCBI Taxonomy" id="151549"/>
    <lineage>
        <taxon>Eukaryota</taxon>
        <taxon>Metazoa</taxon>
        <taxon>Ecdysozoa</taxon>
        <taxon>Arthropoda</taxon>
        <taxon>Hexapoda</taxon>
        <taxon>Insecta</taxon>
        <taxon>Pterygota</taxon>
        <taxon>Neoptera</taxon>
        <taxon>Endopterygota</taxon>
        <taxon>Lepidoptera</taxon>
        <taxon>Glossata</taxon>
        <taxon>Ditrysia</taxon>
        <taxon>Tineoidea</taxon>
        <taxon>Psychidae</taxon>
        <taxon>Oiketicinae</taxon>
        <taxon>Eumeta</taxon>
    </lineage>
</organism>
<evidence type="ECO:0000313" key="3">
    <source>
        <dbReference type="Proteomes" id="UP000299102"/>
    </source>
</evidence>
<evidence type="ECO:0000313" key="2">
    <source>
        <dbReference type="EMBL" id="GBP81037.1"/>
    </source>
</evidence>
<gene>
    <name evidence="2" type="ORF">EVAR_41033_1</name>
</gene>
<dbReference type="Proteomes" id="UP000299102">
    <property type="component" value="Unassembled WGS sequence"/>
</dbReference>
<sequence length="158" mass="17277">MLTSPIDSALVLRHKLELMDSPPLVSVGRVSVEGTHKYVSCGLESPYLGLADEIKYEKRKKAEGETNYAKGSQRLLVCKPKTAAHGHYRTKKTAWAPSPASPSNRRINTASAGPPNCPRSPALAPLTVPGPARAEPSSFPTPVRFKYRIEFEIQIIVQ</sequence>